<feature type="transmembrane region" description="Helical" evidence="7">
    <location>
        <begin position="382"/>
        <end position="402"/>
    </location>
</feature>
<evidence type="ECO:0000256" key="1">
    <source>
        <dbReference type="ARBA" id="ARBA00004127"/>
    </source>
</evidence>
<sequence length="410" mass="47679">MAELITVLAAPLYLVLILWELWVDKRRGTGFYRLNDAIASMSLGVISRTHRLVIFALGTFLLTEWLPTADGTFWQDNLWFAWLVAFIGYDLTYYWNHRLNHEINCLWAGHVVHHQSEDYNLTTALRQTSGGVFDWIFAIPLYMTGLPAEIIVASAGLNLIYQFWVHTQHIDRLGWMERFFVTPSHHRVHHAQNPLYWDKNYGGVLILWDKLFNTFQAERDDTPIIYGVSRPLNTMNPLKANLQVWWYLLRDAIYCKSWWDKLRIWFMPTGWRPADMEERLPIVKSNLDAFQKFNPPATFTTKIYTLFQFTAGFVLGFSFIFTFANESNVWVLLVGWLFVTLPLISAGHLLDGGSSHWELLRIALSLAGFALFYQSFPEAQLTNWLFGIYLLLNLPLLSLLFVQPSQQATQ</sequence>
<dbReference type="GO" id="GO:0016020">
    <property type="term" value="C:membrane"/>
    <property type="evidence" value="ECO:0007669"/>
    <property type="project" value="GOC"/>
</dbReference>
<dbReference type="Pfam" id="PF04116">
    <property type="entry name" value="FA_hydroxylase"/>
    <property type="match status" value="1"/>
</dbReference>
<dbReference type="Proteomes" id="UP000559987">
    <property type="component" value="Unassembled WGS sequence"/>
</dbReference>
<accession>A0A839UVQ6</accession>
<dbReference type="InterPro" id="IPR051689">
    <property type="entry name" value="Sterol_desaturase/TMEM195"/>
</dbReference>
<evidence type="ECO:0000256" key="4">
    <source>
        <dbReference type="ARBA" id="ARBA00023002"/>
    </source>
</evidence>
<keyword evidence="3 7" id="KW-1133">Transmembrane helix</keyword>
<proteinExistence type="predicted"/>
<evidence type="ECO:0000256" key="6">
    <source>
        <dbReference type="ARBA" id="ARBA00023136"/>
    </source>
</evidence>
<dbReference type="AlphaFoldDB" id="A0A839UVQ6"/>
<evidence type="ECO:0000256" key="5">
    <source>
        <dbReference type="ARBA" id="ARBA00023098"/>
    </source>
</evidence>
<feature type="transmembrane region" description="Helical" evidence="7">
    <location>
        <begin position="303"/>
        <end position="324"/>
    </location>
</feature>
<feature type="transmembrane region" description="Helical" evidence="7">
    <location>
        <begin position="49"/>
        <end position="66"/>
    </location>
</feature>
<evidence type="ECO:0000256" key="7">
    <source>
        <dbReference type="SAM" id="Phobius"/>
    </source>
</evidence>
<feature type="transmembrane region" description="Helical" evidence="7">
    <location>
        <begin position="330"/>
        <end position="350"/>
    </location>
</feature>
<evidence type="ECO:0000313" key="9">
    <source>
        <dbReference type="EMBL" id="MBB3170146.1"/>
    </source>
</evidence>
<dbReference type="GO" id="GO:0005506">
    <property type="term" value="F:iron ion binding"/>
    <property type="evidence" value="ECO:0007669"/>
    <property type="project" value="InterPro"/>
</dbReference>
<dbReference type="GO" id="GO:0006643">
    <property type="term" value="P:membrane lipid metabolic process"/>
    <property type="evidence" value="ECO:0007669"/>
    <property type="project" value="TreeGrafter"/>
</dbReference>
<gene>
    <name evidence="9" type="ORF">FHS30_003363</name>
</gene>
<dbReference type="PANTHER" id="PTHR21624">
    <property type="entry name" value="STEROL DESATURASE-RELATED PROTEIN"/>
    <property type="match status" value="1"/>
</dbReference>
<name>A0A839UVQ6_9GAMM</name>
<feature type="transmembrane region" description="Helical" evidence="7">
    <location>
        <begin position="6"/>
        <end position="23"/>
    </location>
</feature>
<evidence type="ECO:0000313" key="10">
    <source>
        <dbReference type="Proteomes" id="UP000559987"/>
    </source>
</evidence>
<organism evidence="9 10">
    <name type="scientific">Simiduia aestuariiviva</name>
    <dbReference type="NCBI Taxonomy" id="1510459"/>
    <lineage>
        <taxon>Bacteria</taxon>
        <taxon>Pseudomonadati</taxon>
        <taxon>Pseudomonadota</taxon>
        <taxon>Gammaproteobacteria</taxon>
        <taxon>Cellvibrionales</taxon>
        <taxon>Cellvibrionaceae</taxon>
        <taxon>Simiduia</taxon>
    </lineage>
</organism>
<comment type="caution">
    <text evidence="9">The sequence shown here is derived from an EMBL/GenBank/DDBJ whole genome shotgun (WGS) entry which is preliminary data.</text>
</comment>
<comment type="subcellular location">
    <subcellularLocation>
        <location evidence="1">Endomembrane system</location>
        <topology evidence="1">Multi-pass membrane protein</topology>
    </subcellularLocation>
</comment>
<keyword evidence="2 7" id="KW-0812">Transmembrane</keyword>
<dbReference type="EMBL" id="JACHXZ010000006">
    <property type="protein sequence ID" value="MBB3170146.1"/>
    <property type="molecule type" value="Genomic_DNA"/>
</dbReference>
<evidence type="ECO:0000256" key="3">
    <source>
        <dbReference type="ARBA" id="ARBA00022989"/>
    </source>
</evidence>
<evidence type="ECO:0000256" key="2">
    <source>
        <dbReference type="ARBA" id="ARBA00022692"/>
    </source>
</evidence>
<dbReference type="PANTHER" id="PTHR21624:SF1">
    <property type="entry name" value="ALKYLGLYCEROL MONOOXYGENASE"/>
    <property type="match status" value="1"/>
</dbReference>
<feature type="domain" description="Fatty acid hydroxylase" evidence="8">
    <location>
        <begin position="82"/>
        <end position="214"/>
    </location>
</feature>
<dbReference type="GO" id="GO:0012505">
    <property type="term" value="C:endomembrane system"/>
    <property type="evidence" value="ECO:0007669"/>
    <property type="project" value="UniProtKB-SubCell"/>
</dbReference>
<keyword evidence="10" id="KW-1185">Reference proteome</keyword>
<keyword evidence="5" id="KW-0443">Lipid metabolism</keyword>
<dbReference type="InterPro" id="IPR006694">
    <property type="entry name" value="Fatty_acid_hydroxylase"/>
</dbReference>
<evidence type="ECO:0000259" key="8">
    <source>
        <dbReference type="Pfam" id="PF04116"/>
    </source>
</evidence>
<keyword evidence="6 7" id="KW-0472">Membrane</keyword>
<dbReference type="GO" id="GO:0050479">
    <property type="term" value="F:glyceryl-ether monooxygenase activity"/>
    <property type="evidence" value="ECO:0007669"/>
    <property type="project" value="TreeGrafter"/>
</dbReference>
<dbReference type="GO" id="GO:0008610">
    <property type="term" value="P:lipid biosynthetic process"/>
    <property type="evidence" value="ECO:0007669"/>
    <property type="project" value="InterPro"/>
</dbReference>
<feature type="transmembrane region" description="Helical" evidence="7">
    <location>
        <begin position="78"/>
        <end position="95"/>
    </location>
</feature>
<dbReference type="RefSeq" id="WP_183911646.1">
    <property type="nucleotide sequence ID" value="NZ_JACHXZ010000006.1"/>
</dbReference>
<protein>
    <submittedName>
        <fullName evidence="9">Sterol desaturase/sphingolipid hydroxylase (Fatty acid hydroxylase superfamily)</fullName>
    </submittedName>
</protein>
<keyword evidence="4" id="KW-0560">Oxidoreductase</keyword>
<reference evidence="9 10" key="1">
    <citation type="submission" date="2020-08" db="EMBL/GenBank/DDBJ databases">
        <title>Genomic Encyclopedia of Type Strains, Phase III (KMG-III): the genomes of soil and plant-associated and newly described type strains.</title>
        <authorList>
            <person name="Whitman W."/>
        </authorList>
    </citation>
    <scope>NUCLEOTIDE SEQUENCE [LARGE SCALE GENOMIC DNA]</scope>
    <source>
        <strain evidence="9 10">CECT 8571</strain>
    </source>
</reference>